<keyword evidence="4" id="KW-0238">DNA-binding</keyword>
<proteinExistence type="inferred from homology"/>
<keyword evidence="5" id="KW-0804">Transcription</keyword>
<evidence type="ECO:0000313" key="9">
    <source>
        <dbReference type="Proteomes" id="UP000270678"/>
    </source>
</evidence>
<dbReference type="CDD" id="cd06171">
    <property type="entry name" value="Sigma70_r4"/>
    <property type="match status" value="1"/>
</dbReference>
<evidence type="ECO:0000259" key="6">
    <source>
        <dbReference type="Pfam" id="PF04542"/>
    </source>
</evidence>
<evidence type="ECO:0000256" key="2">
    <source>
        <dbReference type="ARBA" id="ARBA00023015"/>
    </source>
</evidence>
<dbReference type="InterPro" id="IPR013249">
    <property type="entry name" value="RNA_pol_sigma70_r4_t2"/>
</dbReference>
<dbReference type="GO" id="GO:0003677">
    <property type="term" value="F:DNA binding"/>
    <property type="evidence" value="ECO:0007669"/>
    <property type="project" value="UniProtKB-KW"/>
</dbReference>
<dbReference type="RefSeq" id="WP_126996087.1">
    <property type="nucleotide sequence ID" value="NZ_CP034346.1"/>
</dbReference>
<dbReference type="NCBIfam" id="TIGR02937">
    <property type="entry name" value="sigma70-ECF"/>
    <property type="match status" value="1"/>
</dbReference>
<evidence type="ECO:0000313" key="8">
    <source>
        <dbReference type="EMBL" id="AZS13927.1"/>
    </source>
</evidence>
<dbReference type="InterPro" id="IPR039425">
    <property type="entry name" value="RNA_pol_sigma-70-like"/>
</dbReference>
<protein>
    <submittedName>
        <fullName evidence="8">Sigma-70 family RNA polymerase sigma factor</fullName>
    </submittedName>
</protein>
<dbReference type="InterPro" id="IPR013324">
    <property type="entry name" value="RNA_pol_sigma_r3/r4-like"/>
</dbReference>
<dbReference type="Proteomes" id="UP000270678">
    <property type="component" value="Chromosome"/>
</dbReference>
<accession>A0A3Q9I720</accession>
<evidence type="ECO:0000256" key="4">
    <source>
        <dbReference type="ARBA" id="ARBA00023125"/>
    </source>
</evidence>
<dbReference type="SUPFAM" id="SSF88946">
    <property type="entry name" value="Sigma2 domain of RNA polymerase sigma factors"/>
    <property type="match status" value="1"/>
</dbReference>
<evidence type="ECO:0000256" key="1">
    <source>
        <dbReference type="ARBA" id="ARBA00010641"/>
    </source>
</evidence>
<dbReference type="EMBL" id="CP034346">
    <property type="protein sequence ID" value="AZS13927.1"/>
    <property type="molecule type" value="Genomic_DNA"/>
</dbReference>
<dbReference type="GO" id="GO:0016987">
    <property type="term" value="F:sigma factor activity"/>
    <property type="evidence" value="ECO:0007669"/>
    <property type="project" value="UniProtKB-KW"/>
</dbReference>
<name>A0A3Q9I720_9BACL</name>
<organism evidence="8 9">
    <name type="scientific">Paenibacillus lutimineralis</name>
    <dbReference type="NCBI Taxonomy" id="2707005"/>
    <lineage>
        <taxon>Bacteria</taxon>
        <taxon>Bacillati</taxon>
        <taxon>Bacillota</taxon>
        <taxon>Bacilli</taxon>
        <taxon>Bacillales</taxon>
        <taxon>Paenibacillaceae</taxon>
        <taxon>Paenibacillus</taxon>
    </lineage>
</organism>
<dbReference type="KEGG" id="plut:EI981_05325"/>
<dbReference type="Gene3D" id="1.10.10.10">
    <property type="entry name" value="Winged helix-like DNA-binding domain superfamily/Winged helix DNA-binding domain"/>
    <property type="match status" value="1"/>
</dbReference>
<dbReference type="OrthoDB" id="9794508at2"/>
<dbReference type="Pfam" id="PF08281">
    <property type="entry name" value="Sigma70_r4_2"/>
    <property type="match status" value="1"/>
</dbReference>
<keyword evidence="2" id="KW-0805">Transcription regulation</keyword>
<dbReference type="PANTHER" id="PTHR43133:SF8">
    <property type="entry name" value="RNA POLYMERASE SIGMA FACTOR HI_1459-RELATED"/>
    <property type="match status" value="1"/>
</dbReference>
<feature type="domain" description="RNA polymerase sigma factor 70 region 4 type 2" evidence="7">
    <location>
        <begin position="114"/>
        <end position="165"/>
    </location>
</feature>
<evidence type="ECO:0000256" key="5">
    <source>
        <dbReference type="ARBA" id="ARBA00023163"/>
    </source>
</evidence>
<dbReference type="InterPro" id="IPR036388">
    <property type="entry name" value="WH-like_DNA-bd_sf"/>
</dbReference>
<comment type="similarity">
    <text evidence="1">Belongs to the sigma-70 factor family. ECF subfamily.</text>
</comment>
<dbReference type="Pfam" id="PF04542">
    <property type="entry name" value="Sigma70_r2"/>
    <property type="match status" value="1"/>
</dbReference>
<reference evidence="9" key="1">
    <citation type="submission" date="2018-12" db="EMBL/GenBank/DDBJ databases">
        <title>Complete genome sequence of Paenibacillus sp. MBLB1234.</title>
        <authorList>
            <person name="Nam Y.-D."/>
            <person name="Kang J."/>
            <person name="Chung W.-H."/>
            <person name="Park Y.S."/>
        </authorList>
    </citation>
    <scope>NUCLEOTIDE SEQUENCE [LARGE SCALE GENOMIC DNA]</scope>
    <source>
        <strain evidence="9">MBLB1234</strain>
    </source>
</reference>
<keyword evidence="9" id="KW-1185">Reference proteome</keyword>
<keyword evidence="3" id="KW-0731">Sigma factor</keyword>
<gene>
    <name evidence="8" type="ORF">EI981_05325</name>
</gene>
<dbReference type="SUPFAM" id="SSF88659">
    <property type="entry name" value="Sigma3 and sigma4 domains of RNA polymerase sigma factors"/>
    <property type="match status" value="1"/>
</dbReference>
<evidence type="ECO:0000256" key="3">
    <source>
        <dbReference type="ARBA" id="ARBA00023082"/>
    </source>
</evidence>
<evidence type="ECO:0000259" key="7">
    <source>
        <dbReference type="Pfam" id="PF08281"/>
    </source>
</evidence>
<dbReference type="AlphaFoldDB" id="A0A3Q9I720"/>
<dbReference type="PANTHER" id="PTHR43133">
    <property type="entry name" value="RNA POLYMERASE ECF-TYPE SIGMA FACTO"/>
    <property type="match status" value="1"/>
</dbReference>
<dbReference type="InterPro" id="IPR013325">
    <property type="entry name" value="RNA_pol_sigma_r2"/>
</dbReference>
<dbReference type="GO" id="GO:0006352">
    <property type="term" value="P:DNA-templated transcription initiation"/>
    <property type="evidence" value="ECO:0007669"/>
    <property type="project" value="InterPro"/>
</dbReference>
<dbReference type="Gene3D" id="1.10.1740.10">
    <property type="match status" value="1"/>
</dbReference>
<dbReference type="InterPro" id="IPR014284">
    <property type="entry name" value="RNA_pol_sigma-70_dom"/>
</dbReference>
<dbReference type="InterPro" id="IPR007627">
    <property type="entry name" value="RNA_pol_sigma70_r2"/>
</dbReference>
<feature type="domain" description="RNA polymerase sigma-70 region 2" evidence="6">
    <location>
        <begin position="12"/>
        <end position="78"/>
    </location>
</feature>
<sequence>MAVDGHEVERLIYEYGSRVYTFCRKLTFSQTDADDLYQQTFLRILNISLQIDENNNPAGYIMAVTARIWHDERKKYARRQRIAPIQDDHVGELSNISSSIFTDIEFEEKQRNAEVREAVQKLPEKLRVPILLYYMSDLPVHEIALALRIPQGTVKSRLHQARQKLRKELGGIHYGG</sequence>